<dbReference type="RefSeq" id="WP_192009571.1">
    <property type="nucleotide sequence ID" value="NZ_JACYTQ010000002.1"/>
</dbReference>
<proteinExistence type="predicted"/>
<feature type="domain" description="TfoX N-terminal" evidence="1">
    <location>
        <begin position="20"/>
        <end position="103"/>
    </location>
</feature>
<dbReference type="Proteomes" id="UP000647133">
    <property type="component" value="Unassembled WGS sequence"/>
</dbReference>
<protein>
    <submittedName>
        <fullName evidence="2">TfoX/Sxy family protein</fullName>
    </submittedName>
</protein>
<reference evidence="2 3" key="1">
    <citation type="submission" date="2020-09" db="EMBL/GenBank/DDBJ databases">
        <title>Echinicola sp. CAU 1574 isolated from sand of Sido Beach.</title>
        <authorList>
            <person name="Kim W."/>
        </authorList>
    </citation>
    <scope>NUCLEOTIDE SEQUENCE [LARGE SCALE GENOMIC DNA]</scope>
    <source>
        <strain evidence="2 3">CAU 1574</strain>
    </source>
</reference>
<gene>
    <name evidence="2" type="ORF">IFO69_08170</name>
</gene>
<dbReference type="SUPFAM" id="SSF159894">
    <property type="entry name" value="YgaC/TfoX-N like"/>
    <property type="match status" value="1"/>
</dbReference>
<name>A0ABR9AJ02_9BACT</name>
<keyword evidence="3" id="KW-1185">Reference proteome</keyword>
<evidence type="ECO:0000259" key="1">
    <source>
        <dbReference type="Pfam" id="PF04993"/>
    </source>
</evidence>
<accession>A0ABR9AJ02</accession>
<dbReference type="Gene3D" id="3.30.1460.30">
    <property type="entry name" value="YgaC/TfoX-N like chaperone"/>
    <property type="match status" value="1"/>
</dbReference>
<dbReference type="EMBL" id="JACYTQ010000002">
    <property type="protein sequence ID" value="MBD8488716.1"/>
    <property type="molecule type" value="Genomic_DNA"/>
</dbReference>
<dbReference type="InterPro" id="IPR007076">
    <property type="entry name" value="TfoX_N"/>
</dbReference>
<comment type="caution">
    <text evidence="2">The sequence shown here is derived from an EMBL/GenBank/DDBJ whole genome shotgun (WGS) entry which is preliminary data.</text>
</comment>
<evidence type="ECO:0000313" key="3">
    <source>
        <dbReference type="Proteomes" id="UP000647133"/>
    </source>
</evidence>
<organism evidence="2 3">
    <name type="scientific">Echinicola arenosa</name>
    <dbReference type="NCBI Taxonomy" id="2774144"/>
    <lineage>
        <taxon>Bacteria</taxon>
        <taxon>Pseudomonadati</taxon>
        <taxon>Bacteroidota</taxon>
        <taxon>Cytophagia</taxon>
        <taxon>Cytophagales</taxon>
        <taxon>Cyclobacteriaceae</taxon>
        <taxon>Echinicola</taxon>
    </lineage>
</organism>
<dbReference type="Pfam" id="PF04993">
    <property type="entry name" value="TfoX_N"/>
    <property type="match status" value="1"/>
</dbReference>
<evidence type="ECO:0000313" key="2">
    <source>
        <dbReference type="EMBL" id="MBD8488716.1"/>
    </source>
</evidence>
<sequence length="114" mass="12884">MAYNTFLADRIEHVLSHAGQPFEAKKMMGGLCFMVNGKMCIGVHEDRIMARVGPEQYEDALHQAGCMEMNFTGKSMKGFVFIDGTVVDTEPQLEYWVDKCLKFNPQAKSSKKKN</sequence>